<name>A0ABQ5CJ54_9ASTR</name>
<gene>
    <name evidence="1" type="ORF">Tco_0907406</name>
</gene>
<accession>A0ABQ5CJ54</accession>
<reference evidence="1" key="2">
    <citation type="submission" date="2022-01" db="EMBL/GenBank/DDBJ databases">
        <authorList>
            <person name="Yamashiro T."/>
            <person name="Shiraishi A."/>
            <person name="Satake H."/>
            <person name="Nakayama K."/>
        </authorList>
    </citation>
    <scope>NUCLEOTIDE SEQUENCE</scope>
</reference>
<sequence length="97" mass="11262">MKSPSIATYKIIKQGEKGVYQIVREDGTDIVYINFGAMLKDISRDDLTELYRIVMNRYGMDGPEDELEKFTMSNRHKDWLVQEQTALGKDFSNPFYG</sequence>
<dbReference type="EMBL" id="BQNB010014351">
    <property type="protein sequence ID" value="GJT27131.1"/>
    <property type="molecule type" value="Genomic_DNA"/>
</dbReference>
<protein>
    <submittedName>
        <fullName evidence="1">Uncharacterized protein</fullName>
    </submittedName>
</protein>
<comment type="caution">
    <text evidence="1">The sequence shown here is derived from an EMBL/GenBank/DDBJ whole genome shotgun (WGS) entry which is preliminary data.</text>
</comment>
<reference evidence="1" key="1">
    <citation type="journal article" date="2022" name="Int. J. Mol. Sci.">
        <title>Draft Genome of Tanacetum Coccineum: Genomic Comparison of Closely Related Tanacetum-Family Plants.</title>
        <authorList>
            <person name="Yamashiro T."/>
            <person name="Shiraishi A."/>
            <person name="Nakayama K."/>
            <person name="Satake H."/>
        </authorList>
    </citation>
    <scope>NUCLEOTIDE SEQUENCE</scope>
</reference>
<keyword evidence="2" id="KW-1185">Reference proteome</keyword>
<evidence type="ECO:0000313" key="1">
    <source>
        <dbReference type="EMBL" id="GJT27131.1"/>
    </source>
</evidence>
<dbReference type="Proteomes" id="UP001151760">
    <property type="component" value="Unassembled WGS sequence"/>
</dbReference>
<proteinExistence type="predicted"/>
<organism evidence="1 2">
    <name type="scientific">Tanacetum coccineum</name>
    <dbReference type="NCBI Taxonomy" id="301880"/>
    <lineage>
        <taxon>Eukaryota</taxon>
        <taxon>Viridiplantae</taxon>
        <taxon>Streptophyta</taxon>
        <taxon>Embryophyta</taxon>
        <taxon>Tracheophyta</taxon>
        <taxon>Spermatophyta</taxon>
        <taxon>Magnoliopsida</taxon>
        <taxon>eudicotyledons</taxon>
        <taxon>Gunneridae</taxon>
        <taxon>Pentapetalae</taxon>
        <taxon>asterids</taxon>
        <taxon>campanulids</taxon>
        <taxon>Asterales</taxon>
        <taxon>Asteraceae</taxon>
        <taxon>Asteroideae</taxon>
        <taxon>Anthemideae</taxon>
        <taxon>Anthemidinae</taxon>
        <taxon>Tanacetum</taxon>
    </lineage>
</organism>
<evidence type="ECO:0000313" key="2">
    <source>
        <dbReference type="Proteomes" id="UP001151760"/>
    </source>
</evidence>